<protein>
    <submittedName>
        <fullName evidence="3">Uncharacterized protein</fullName>
    </submittedName>
</protein>
<keyword evidence="4" id="KW-1185">Reference proteome</keyword>
<dbReference type="AlphaFoldDB" id="A0A087ATD2"/>
<proteinExistence type="predicted"/>
<feature type="compositionally biased region" description="Polar residues" evidence="1">
    <location>
        <begin position="1"/>
        <end position="10"/>
    </location>
</feature>
<sequence>MTTKNSSKAHSQLEVVSAPYDSGDGAPAPAGTAMTVTADPQAAQLQSMQLDHLKEELAGLRQEQALQGKRMDDVRRQIKELEKMQEAAGIPPHSRAWNITDTALSWTLIGCAAGTLIPIFLVLFGIIGANEQPIRWVSFGLAGLAVAGAVFSWMFARKLPKSKAASIVMLGAVLMLGFAWLI</sequence>
<keyword evidence="2" id="KW-0472">Membrane</keyword>
<feature type="region of interest" description="Disordered" evidence="1">
    <location>
        <begin position="1"/>
        <end position="33"/>
    </location>
</feature>
<accession>A0A087ATD2</accession>
<evidence type="ECO:0000313" key="3">
    <source>
        <dbReference type="EMBL" id="KFI62032.1"/>
    </source>
</evidence>
<reference evidence="3 4" key="1">
    <citation type="submission" date="2014-03" db="EMBL/GenBank/DDBJ databases">
        <title>Genomics of Bifidobacteria.</title>
        <authorList>
            <person name="Ventura M."/>
            <person name="Milani C."/>
            <person name="Lugli G.A."/>
        </authorList>
    </citation>
    <scope>NUCLEOTIDE SEQUENCE [LARGE SCALE GENOMIC DNA]</scope>
    <source>
        <strain evidence="3 4">LMG 10738</strain>
    </source>
</reference>
<name>A0A087ATD2_9BIFI</name>
<feature type="transmembrane region" description="Helical" evidence="2">
    <location>
        <begin position="103"/>
        <end position="128"/>
    </location>
</feature>
<keyword evidence="2" id="KW-1133">Transmembrane helix</keyword>
<evidence type="ECO:0000313" key="4">
    <source>
        <dbReference type="Proteomes" id="UP000029067"/>
    </source>
</evidence>
<feature type="transmembrane region" description="Helical" evidence="2">
    <location>
        <begin position="163"/>
        <end position="181"/>
    </location>
</feature>
<dbReference type="RefSeq" id="WP_152598223.1">
    <property type="nucleotide sequence ID" value="NZ_JGYV01000011.1"/>
</dbReference>
<organism evidence="3 4">
    <name type="scientific">Bifidobacterium cuniculi</name>
    <dbReference type="NCBI Taxonomy" id="1688"/>
    <lineage>
        <taxon>Bacteria</taxon>
        <taxon>Bacillati</taxon>
        <taxon>Actinomycetota</taxon>
        <taxon>Actinomycetes</taxon>
        <taxon>Bifidobacteriales</taxon>
        <taxon>Bifidobacteriaceae</taxon>
        <taxon>Bifidobacterium</taxon>
    </lineage>
</organism>
<feature type="transmembrane region" description="Helical" evidence="2">
    <location>
        <begin position="134"/>
        <end position="156"/>
    </location>
</feature>
<comment type="caution">
    <text evidence="3">The sequence shown here is derived from an EMBL/GenBank/DDBJ whole genome shotgun (WGS) entry which is preliminary data.</text>
</comment>
<dbReference type="EMBL" id="JGYV01000011">
    <property type="protein sequence ID" value="KFI62032.1"/>
    <property type="molecule type" value="Genomic_DNA"/>
</dbReference>
<keyword evidence="2" id="KW-0812">Transmembrane</keyword>
<dbReference type="Proteomes" id="UP000029067">
    <property type="component" value="Unassembled WGS sequence"/>
</dbReference>
<dbReference type="OrthoDB" id="9806473at2"/>
<evidence type="ECO:0000256" key="2">
    <source>
        <dbReference type="SAM" id="Phobius"/>
    </source>
</evidence>
<evidence type="ECO:0000256" key="1">
    <source>
        <dbReference type="SAM" id="MobiDB-lite"/>
    </source>
</evidence>
<gene>
    <name evidence="3" type="ORF">BCUN_1347</name>
</gene>